<evidence type="ECO:0000256" key="6">
    <source>
        <dbReference type="ARBA" id="ARBA00023141"/>
    </source>
</evidence>
<evidence type="ECO:0000256" key="4">
    <source>
        <dbReference type="ARBA" id="ARBA00022605"/>
    </source>
</evidence>
<evidence type="ECO:0000256" key="1">
    <source>
        <dbReference type="ARBA" id="ARBA00003365"/>
    </source>
</evidence>
<keyword evidence="4 9" id="KW-0028">Amino-acid biosynthesis</keyword>
<comment type="pathway">
    <text evidence="2 9">Amino-acid biosynthesis; L-tryptophan biosynthesis; L-tryptophan from chorismate: step 5/5.</text>
</comment>
<dbReference type="InterPro" id="IPR002028">
    <property type="entry name" value="Trp_synthase_suA"/>
</dbReference>
<keyword evidence="7 9" id="KW-0456">Lyase</keyword>
<comment type="function">
    <text evidence="1 9">The alpha subunit is responsible for the aldol cleavage of indoleglycerol phosphate to indole and glyceraldehyde 3-phosphate.</text>
</comment>
<dbReference type="InterPro" id="IPR011060">
    <property type="entry name" value="RibuloseP-bd_barrel"/>
</dbReference>
<dbReference type="PROSITE" id="PS00167">
    <property type="entry name" value="TRP_SYNTHASE_ALPHA"/>
    <property type="match status" value="1"/>
</dbReference>
<dbReference type="Gene3D" id="3.20.20.70">
    <property type="entry name" value="Aldolase class I"/>
    <property type="match status" value="1"/>
</dbReference>
<dbReference type="PANTHER" id="PTHR43406">
    <property type="entry name" value="TRYPTOPHAN SYNTHASE, ALPHA CHAIN"/>
    <property type="match status" value="1"/>
</dbReference>
<comment type="catalytic activity">
    <reaction evidence="8 9">
        <text>(1S,2R)-1-C-(indol-3-yl)glycerol 3-phosphate + L-serine = D-glyceraldehyde 3-phosphate + L-tryptophan + H2O</text>
        <dbReference type="Rhea" id="RHEA:10532"/>
        <dbReference type="ChEBI" id="CHEBI:15377"/>
        <dbReference type="ChEBI" id="CHEBI:33384"/>
        <dbReference type="ChEBI" id="CHEBI:57912"/>
        <dbReference type="ChEBI" id="CHEBI:58866"/>
        <dbReference type="ChEBI" id="CHEBI:59776"/>
        <dbReference type="EC" id="4.2.1.20"/>
    </reaction>
</comment>
<dbReference type="PANTHER" id="PTHR43406:SF1">
    <property type="entry name" value="TRYPTOPHAN SYNTHASE ALPHA CHAIN, CHLOROPLASTIC"/>
    <property type="match status" value="1"/>
</dbReference>
<evidence type="ECO:0000313" key="12">
    <source>
        <dbReference type="Proteomes" id="UP000230709"/>
    </source>
</evidence>
<sequence length="300" mass="31795">MSTRIDARFEALRAEGRAALVTFVMAGDPDLETSFQIMRSLPKAGADLIELGMPFTDPMADGPSIQAAGLRALHAGMTVTKTLDLVRRFREEDNATPIVLMGYYNPIYVRGPENFLAEAKAAGVDGLIVVDLPAEEDQELCLPARAIGLSFIRLATPTTDDARLPKVLENSSGFVYYVSLTGITGAALVDYAGVAEAVARLKRHTPLPIAVGFGVKTAENAVAIAQYADGVVVGSALVDALARSLDAEKRASEQTAPAVTELVAELARGVRGARVPLAPVKKESPFSLKATFGALARLWS</sequence>
<evidence type="ECO:0000313" key="11">
    <source>
        <dbReference type="EMBL" id="ATQ69108.1"/>
    </source>
</evidence>
<dbReference type="Proteomes" id="UP000230709">
    <property type="component" value="Chromosome"/>
</dbReference>
<dbReference type="EMBL" id="CP023737">
    <property type="protein sequence ID" value="ATQ69108.1"/>
    <property type="molecule type" value="Genomic_DNA"/>
</dbReference>
<dbReference type="AlphaFoldDB" id="A0A2D2D299"/>
<dbReference type="FunFam" id="3.20.20.70:FF:000037">
    <property type="entry name" value="Tryptophan synthase alpha chain"/>
    <property type="match status" value="1"/>
</dbReference>
<keyword evidence="5 9" id="KW-0822">Tryptophan biosynthesis</keyword>
<dbReference type="KEGG" id="mtw:CQW49_15420"/>
<dbReference type="SUPFAM" id="SSF51366">
    <property type="entry name" value="Ribulose-phoshate binding barrel"/>
    <property type="match status" value="1"/>
</dbReference>
<evidence type="ECO:0000256" key="8">
    <source>
        <dbReference type="ARBA" id="ARBA00049047"/>
    </source>
</evidence>
<name>A0A2D2D299_METT3</name>
<dbReference type="InterPro" id="IPR013785">
    <property type="entry name" value="Aldolase_TIM"/>
</dbReference>
<evidence type="ECO:0000256" key="3">
    <source>
        <dbReference type="ARBA" id="ARBA00011270"/>
    </source>
</evidence>
<dbReference type="InterPro" id="IPR018204">
    <property type="entry name" value="Trp_synthase_alpha_AS"/>
</dbReference>
<comment type="similarity">
    <text evidence="9 10">Belongs to the TrpA family.</text>
</comment>
<dbReference type="GO" id="GO:0004834">
    <property type="term" value="F:tryptophan synthase activity"/>
    <property type="evidence" value="ECO:0007669"/>
    <property type="project" value="UniProtKB-UniRule"/>
</dbReference>
<keyword evidence="6 9" id="KW-0057">Aromatic amino acid biosynthesis</keyword>
<dbReference type="UniPathway" id="UPA00035">
    <property type="reaction ID" value="UER00044"/>
</dbReference>
<evidence type="ECO:0000256" key="5">
    <source>
        <dbReference type="ARBA" id="ARBA00022822"/>
    </source>
</evidence>
<keyword evidence="12" id="KW-1185">Reference proteome</keyword>
<proteinExistence type="inferred from homology"/>
<evidence type="ECO:0000256" key="7">
    <source>
        <dbReference type="ARBA" id="ARBA00023239"/>
    </source>
</evidence>
<dbReference type="STRING" id="595536.GCA_000178815_02098"/>
<feature type="active site" description="Proton acceptor" evidence="9">
    <location>
        <position position="61"/>
    </location>
</feature>
<dbReference type="GO" id="GO:0005829">
    <property type="term" value="C:cytosol"/>
    <property type="evidence" value="ECO:0007669"/>
    <property type="project" value="TreeGrafter"/>
</dbReference>
<gene>
    <name evidence="9" type="primary">trpA</name>
    <name evidence="11" type="ORF">CQW49_15420</name>
</gene>
<dbReference type="NCBIfam" id="TIGR00262">
    <property type="entry name" value="trpA"/>
    <property type="match status" value="1"/>
</dbReference>
<dbReference type="HAMAP" id="MF_00131">
    <property type="entry name" value="Trp_synth_alpha"/>
    <property type="match status" value="1"/>
</dbReference>
<accession>A0A2D2D299</accession>
<evidence type="ECO:0000256" key="2">
    <source>
        <dbReference type="ARBA" id="ARBA00004733"/>
    </source>
</evidence>
<organism evidence="11 12">
    <name type="scientific">Methylosinus trichosporium (strain ATCC 35070 / NCIMB 11131 / UNIQEM 75 / OB3b)</name>
    <dbReference type="NCBI Taxonomy" id="595536"/>
    <lineage>
        <taxon>Bacteria</taxon>
        <taxon>Pseudomonadati</taxon>
        <taxon>Pseudomonadota</taxon>
        <taxon>Alphaproteobacteria</taxon>
        <taxon>Hyphomicrobiales</taxon>
        <taxon>Methylocystaceae</taxon>
        <taxon>Methylosinus</taxon>
    </lineage>
</organism>
<feature type="active site" description="Proton acceptor" evidence="9">
    <location>
        <position position="50"/>
    </location>
</feature>
<dbReference type="Pfam" id="PF00290">
    <property type="entry name" value="Trp_syntA"/>
    <property type="match status" value="1"/>
</dbReference>
<dbReference type="RefSeq" id="WP_003615034.1">
    <property type="nucleotide sequence ID" value="NZ_ADVE02000001.1"/>
</dbReference>
<protein>
    <recommendedName>
        <fullName evidence="9">Tryptophan synthase alpha chain</fullName>
        <ecNumber evidence="9">4.2.1.20</ecNumber>
    </recommendedName>
</protein>
<comment type="subunit">
    <text evidence="3 9">Tetramer of two alpha and two beta chains.</text>
</comment>
<reference evidence="12" key="1">
    <citation type="submission" date="2017-10" db="EMBL/GenBank/DDBJ databases">
        <title>Completed PacBio SMRT sequence of Methylosinus trichosporium OB3b reveals presence of a third large plasmid.</title>
        <authorList>
            <person name="Charles T.C."/>
            <person name="Lynch M.D.J."/>
            <person name="Heil J.R."/>
            <person name="Cheng J."/>
        </authorList>
    </citation>
    <scope>NUCLEOTIDE SEQUENCE [LARGE SCALE GENOMIC DNA]</scope>
    <source>
        <strain evidence="12">OB3b</strain>
    </source>
</reference>
<evidence type="ECO:0000256" key="10">
    <source>
        <dbReference type="RuleBase" id="RU003662"/>
    </source>
</evidence>
<dbReference type="EC" id="4.2.1.20" evidence="9"/>
<evidence type="ECO:0000256" key="9">
    <source>
        <dbReference type="HAMAP-Rule" id="MF_00131"/>
    </source>
</evidence>
<dbReference type="CDD" id="cd04724">
    <property type="entry name" value="Tryptophan_synthase_alpha"/>
    <property type="match status" value="1"/>
</dbReference>